<feature type="non-terminal residue" evidence="2">
    <location>
        <position position="463"/>
    </location>
</feature>
<feature type="non-terminal residue" evidence="2">
    <location>
        <position position="1"/>
    </location>
</feature>
<name>A0A6J4RX08_9ACTN</name>
<feature type="compositionally biased region" description="Basic and acidic residues" evidence="1">
    <location>
        <begin position="55"/>
        <end position="64"/>
    </location>
</feature>
<dbReference type="EC" id="2.5.1.54" evidence="2"/>
<feature type="compositionally biased region" description="Low complexity" evidence="1">
    <location>
        <begin position="253"/>
        <end position="264"/>
    </location>
</feature>
<feature type="compositionally biased region" description="Basic residues" evidence="1">
    <location>
        <begin position="85"/>
        <end position="98"/>
    </location>
</feature>
<accession>A0A6J4RX08</accession>
<feature type="compositionally biased region" description="Basic and acidic residues" evidence="1">
    <location>
        <begin position="362"/>
        <end position="385"/>
    </location>
</feature>
<feature type="compositionally biased region" description="Basic and acidic residues" evidence="1">
    <location>
        <begin position="293"/>
        <end position="348"/>
    </location>
</feature>
<protein>
    <submittedName>
        <fullName evidence="2">2-keto-3-deoxy-D-arabino-heptulosonate-7-phosphat e synthase II</fullName>
        <ecNumber evidence="2">2.5.1.54</ecNumber>
    </submittedName>
</protein>
<feature type="compositionally biased region" description="Low complexity" evidence="1">
    <location>
        <begin position="31"/>
        <end position="54"/>
    </location>
</feature>
<feature type="region of interest" description="Disordered" evidence="1">
    <location>
        <begin position="1"/>
        <end position="463"/>
    </location>
</feature>
<feature type="compositionally biased region" description="Basic residues" evidence="1">
    <location>
        <begin position="425"/>
        <end position="436"/>
    </location>
</feature>
<sequence>ELDRRRPGVRASPAAAAARRHGGGTGRRARAACGPAAQLAGSRAGPACAGAAGDRAADRRDHGGRPAAGAPRRGRPRSGVPAAGRRLRRDLRRQHRGAPARDDPHAAADGGRPDLRHVDARGQGRAHRGPVRQAAQLRHRRHGPALLSGRHGQRRRGDARGAPARSRAPHPRLRQRGGGDEPDARDHRSRPRRSAPSARMEHGLRAPVQRRRALRARRHGDRPQPAVHVGLRRRRQLTAQRRAVREPRDAGARLRALAAAARGRSPLPAVGPPAVDRRPHPPARRRPRRARRADRQSDRRQDRPVHDARGGGRARRADRPAARRRPRDAGLADGQREGARQAAADRRGGHAVGSSRGLAVRPDARQHRGVAERPQDAALRPDHGRGRGVLRGPPAARHPPRRHPHGAHRRGRHRVPGRRTDDHPRRARRPLRHRLRSAAEHPAGAGAGVPGGRDAAPHPEDRL</sequence>
<proteinExistence type="predicted"/>
<evidence type="ECO:0000313" key="2">
    <source>
        <dbReference type="EMBL" id="CAA9477950.1"/>
    </source>
</evidence>
<reference evidence="2" key="1">
    <citation type="submission" date="2020-02" db="EMBL/GenBank/DDBJ databases">
        <authorList>
            <person name="Meier V. D."/>
        </authorList>
    </citation>
    <scope>NUCLEOTIDE SEQUENCE</scope>
    <source>
        <strain evidence="2">AVDCRST_MAG38</strain>
    </source>
</reference>
<feature type="compositionally biased region" description="Basic and acidic residues" evidence="1">
    <location>
        <begin position="177"/>
        <end position="186"/>
    </location>
</feature>
<feature type="compositionally biased region" description="Basic residues" evidence="1">
    <location>
        <begin position="208"/>
        <end position="220"/>
    </location>
</feature>
<dbReference type="AlphaFoldDB" id="A0A6J4RX08"/>
<feature type="compositionally biased region" description="Basic residues" evidence="1">
    <location>
        <begin position="280"/>
        <end position="292"/>
    </location>
</feature>
<feature type="compositionally biased region" description="Basic and acidic residues" evidence="1">
    <location>
        <begin position="243"/>
        <end position="252"/>
    </location>
</feature>
<feature type="compositionally biased region" description="Basic residues" evidence="1">
    <location>
        <begin position="18"/>
        <end position="30"/>
    </location>
</feature>
<feature type="compositionally biased region" description="Basic and acidic residues" evidence="1">
    <location>
        <begin position="99"/>
        <end position="122"/>
    </location>
</feature>
<feature type="compositionally biased region" description="Basic residues" evidence="1">
    <location>
        <begin position="398"/>
        <end position="417"/>
    </location>
</feature>
<feature type="compositionally biased region" description="Low complexity" evidence="1">
    <location>
        <begin position="65"/>
        <end position="84"/>
    </location>
</feature>
<keyword evidence="2" id="KW-0808">Transferase</keyword>
<evidence type="ECO:0000256" key="1">
    <source>
        <dbReference type="SAM" id="MobiDB-lite"/>
    </source>
</evidence>
<organism evidence="2">
    <name type="scientific">uncultured Solirubrobacteraceae bacterium</name>
    <dbReference type="NCBI Taxonomy" id="1162706"/>
    <lineage>
        <taxon>Bacteria</taxon>
        <taxon>Bacillati</taxon>
        <taxon>Actinomycetota</taxon>
        <taxon>Thermoleophilia</taxon>
        <taxon>Solirubrobacterales</taxon>
        <taxon>Solirubrobacteraceae</taxon>
        <taxon>environmental samples</taxon>
    </lineage>
</organism>
<dbReference type="GO" id="GO:0003849">
    <property type="term" value="F:3-deoxy-7-phosphoheptulonate synthase activity"/>
    <property type="evidence" value="ECO:0007669"/>
    <property type="project" value="UniProtKB-EC"/>
</dbReference>
<gene>
    <name evidence="2" type="ORF">AVDCRST_MAG38-1854</name>
</gene>
<dbReference type="EMBL" id="CADCVJ010000152">
    <property type="protein sequence ID" value="CAA9477950.1"/>
    <property type="molecule type" value="Genomic_DNA"/>
</dbReference>